<comment type="caution">
    <text evidence="2">The sequence shown here is derived from an EMBL/GenBank/DDBJ whole genome shotgun (WGS) entry which is preliminary data.</text>
</comment>
<evidence type="ECO:0000313" key="3">
    <source>
        <dbReference type="Proteomes" id="UP001476950"/>
    </source>
</evidence>
<organism evidence="2 3">
    <name type="scientific">Stenomitos frigidus AS-A4</name>
    <dbReference type="NCBI Taxonomy" id="2933935"/>
    <lineage>
        <taxon>Bacteria</taxon>
        <taxon>Bacillati</taxon>
        <taxon>Cyanobacteriota</taxon>
        <taxon>Cyanophyceae</taxon>
        <taxon>Leptolyngbyales</taxon>
        <taxon>Leptolyngbyaceae</taxon>
        <taxon>Stenomitos</taxon>
    </lineage>
</organism>
<dbReference type="RefSeq" id="WP_190449394.1">
    <property type="nucleotide sequence ID" value="NZ_JAMPLM010000098.1"/>
</dbReference>
<proteinExistence type="predicted"/>
<keyword evidence="3" id="KW-1185">Reference proteome</keyword>
<gene>
    <name evidence="2" type="ORF">NDI38_31145</name>
</gene>
<accession>A0ABV0KUE8</accession>
<evidence type="ECO:0000256" key="1">
    <source>
        <dbReference type="SAM" id="MobiDB-lite"/>
    </source>
</evidence>
<evidence type="ECO:0000313" key="2">
    <source>
        <dbReference type="EMBL" id="MEP1062830.1"/>
    </source>
</evidence>
<dbReference type="EMBL" id="JAMPLM010000098">
    <property type="protein sequence ID" value="MEP1062830.1"/>
    <property type="molecule type" value="Genomic_DNA"/>
</dbReference>
<feature type="compositionally biased region" description="Basic residues" evidence="1">
    <location>
        <begin position="74"/>
        <end position="83"/>
    </location>
</feature>
<dbReference type="Proteomes" id="UP001476950">
    <property type="component" value="Unassembled WGS sequence"/>
</dbReference>
<reference evidence="2 3" key="1">
    <citation type="submission" date="2022-04" db="EMBL/GenBank/DDBJ databases">
        <title>Positive selection, recombination, and allopatry shape intraspecific diversity of widespread and dominant cyanobacteria.</title>
        <authorList>
            <person name="Wei J."/>
            <person name="Shu W."/>
            <person name="Hu C."/>
        </authorList>
    </citation>
    <scope>NUCLEOTIDE SEQUENCE [LARGE SCALE GENOMIC DNA]</scope>
    <source>
        <strain evidence="2 3">AS-A4</strain>
    </source>
</reference>
<sequence>MQPNSAVLNLDLDSGKHSTSTHDLVAIGGKLPYCYQVPTSKLLDVIVEVAPGYINLDANQLLPYPAPPQTPTTTHHKNKLPKL</sequence>
<protein>
    <submittedName>
        <fullName evidence="2">Uncharacterized protein</fullName>
    </submittedName>
</protein>
<feature type="region of interest" description="Disordered" evidence="1">
    <location>
        <begin position="63"/>
        <end position="83"/>
    </location>
</feature>
<name>A0ABV0KUE8_9CYAN</name>